<sequence>MHRFNLQIAFSFNYCITPYSYSKLLFTWTIVFVNDP</sequence>
<keyword evidence="2" id="KW-1185">Reference proteome</keyword>
<dbReference type="Proteomes" id="UP001152484">
    <property type="component" value="Unassembled WGS sequence"/>
</dbReference>
<protein>
    <submittedName>
        <fullName evidence="1">Uncharacterized protein</fullName>
    </submittedName>
</protein>
<dbReference type="AlphaFoldDB" id="A0A9P0ZJS8"/>
<comment type="caution">
    <text evidence="1">The sequence shown here is derived from an EMBL/GenBank/DDBJ whole genome shotgun (WGS) entry which is preliminary data.</text>
</comment>
<name>A0A9P0ZJS8_CUSEU</name>
<reference evidence="1" key="1">
    <citation type="submission" date="2022-07" db="EMBL/GenBank/DDBJ databases">
        <authorList>
            <person name="Macas J."/>
            <person name="Novak P."/>
            <person name="Neumann P."/>
        </authorList>
    </citation>
    <scope>NUCLEOTIDE SEQUENCE</scope>
</reference>
<organism evidence="1 2">
    <name type="scientific">Cuscuta europaea</name>
    <name type="common">European dodder</name>
    <dbReference type="NCBI Taxonomy" id="41803"/>
    <lineage>
        <taxon>Eukaryota</taxon>
        <taxon>Viridiplantae</taxon>
        <taxon>Streptophyta</taxon>
        <taxon>Embryophyta</taxon>
        <taxon>Tracheophyta</taxon>
        <taxon>Spermatophyta</taxon>
        <taxon>Magnoliopsida</taxon>
        <taxon>eudicotyledons</taxon>
        <taxon>Gunneridae</taxon>
        <taxon>Pentapetalae</taxon>
        <taxon>asterids</taxon>
        <taxon>lamiids</taxon>
        <taxon>Solanales</taxon>
        <taxon>Convolvulaceae</taxon>
        <taxon>Cuscuteae</taxon>
        <taxon>Cuscuta</taxon>
        <taxon>Cuscuta subgen. Cuscuta</taxon>
    </lineage>
</organism>
<proteinExistence type="predicted"/>
<evidence type="ECO:0000313" key="2">
    <source>
        <dbReference type="Proteomes" id="UP001152484"/>
    </source>
</evidence>
<gene>
    <name evidence="1" type="ORF">CEURO_LOCUS16467</name>
</gene>
<evidence type="ECO:0000313" key="1">
    <source>
        <dbReference type="EMBL" id="CAH9104226.1"/>
    </source>
</evidence>
<dbReference type="EMBL" id="CAMAPE010000045">
    <property type="protein sequence ID" value="CAH9104226.1"/>
    <property type="molecule type" value="Genomic_DNA"/>
</dbReference>
<accession>A0A9P0ZJS8</accession>